<dbReference type="AlphaFoldDB" id="A0A921YU95"/>
<comment type="caution">
    <text evidence="2">The sequence shown here is derived from an EMBL/GenBank/DDBJ whole genome shotgun (WGS) entry which is preliminary data.</text>
</comment>
<feature type="signal peptide" evidence="1">
    <location>
        <begin position="1"/>
        <end position="24"/>
    </location>
</feature>
<reference evidence="2" key="1">
    <citation type="journal article" date="2016" name="Insect Biochem. Mol. Biol.">
        <title>Multifaceted biological insights from a draft genome sequence of the tobacco hornworm moth, Manduca sexta.</title>
        <authorList>
            <person name="Kanost M.R."/>
            <person name="Arrese E.L."/>
            <person name="Cao X."/>
            <person name="Chen Y.R."/>
            <person name="Chellapilla S."/>
            <person name="Goldsmith M.R."/>
            <person name="Grosse-Wilde E."/>
            <person name="Heckel D.G."/>
            <person name="Herndon N."/>
            <person name="Jiang H."/>
            <person name="Papanicolaou A."/>
            <person name="Qu J."/>
            <person name="Soulages J.L."/>
            <person name="Vogel H."/>
            <person name="Walters J."/>
            <person name="Waterhouse R.M."/>
            <person name="Ahn S.J."/>
            <person name="Almeida F.C."/>
            <person name="An C."/>
            <person name="Aqrawi P."/>
            <person name="Bretschneider A."/>
            <person name="Bryant W.B."/>
            <person name="Bucks S."/>
            <person name="Chao H."/>
            <person name="Chevignon G."/>
            <person name="Christen J.M."/>
            <person name="Clarke D.F."/>
            <person name="Dittmer N.T."/>
            <person name="Ferguson L.C.F."/>
            <person name="Garavelou S."/>
            <person name="Gordon K.H.J."/>
            <person name="Gunaratna R.T."/>
            <person name="Han Y."/>
            <person name="Hauser F."/>
            <person name="He Y."/>
            <person name="Heidel-Fischer H."/>
            <person name="Hirsh A."/>
            <person name="Hu Y."/>
            <person name="Jiang H."/>
            <person name="Kalra D."/>
            <person name="Klinner C."/>
            <person name="Konig C."/>
            <person name="Kovar C."/>
            <person name="Kroll A.R."/>
            <person name="Kuwar S.S."/>
            <person name="Lee S.L."/>
            <person name="Lehman R."/>
            <person name="Li K."/>
            <person name="Li Z."/>
            <person name="Liang H."/>
            <person name="Lovelace S."/>
            <person name="Lu Z."/>
            <person name="Mansfield J.H."/>
            <person name="McCulloch K.J."/>
            <person name="Mathew T."/>
            <person name="Morton B."/>
            <person name="Muzny D.M."/>
            <person name="Neunemann D."/>
            <person name="Ongeri F."/>
            <person name="Pauchet Y."/>
            <person name="Pu L.L."/>
            <person name="Pyrousis I."/>
            <person name="Rao X.J."/>
            <person name="Redding A."/>
            <person name="Roesel C."/>
            <person name="Sanchez-Gracia A."/>
            <person name="Schaack S."/>
            <person name="Shukla A."/>
            <person name="Tetreau G."/>
            <person name="Wang Y."/>
            <person name="Xiong G.H."/>
            <person name="Traut W."/>
            <person name="Walsh T.K."/>
            <person name="Worley K.C."/>
            <person name="Wu D."/>
            <person name="Wu W."/>
            <person name="Wu Y.Q."/>
            <person name="Zhang X."/>
            <person name="Zou Z."/>
            <person name="Zucker H."/>
            <person name="Briscoe A.D."/>
            <person name="Burmester T."/>
            <person name="Clem R.J."/>
            <person name="Feyereisen R."/>
            <person name="Grimmelikhuijzen C.J.P."/>
            <person name="Hamodrakas S.J."/>
            <person name="Hansson B.S."/>
            <person name="Huguet E."/>
            <person name="Jermiin L.S."/>
            <person name="Lan Q."/>
            <person name="Lehman H.K."/>
            <person name="Lorenzen M."/>
            <person name="Merzendorfer H."/>
            <person name="Michalopoulos I."/>
            <person name="Morton D.B."/>
            <person name="Muthukrishnan S."/>
            <person name="Oakeshott J.G."/>
            <person name="Palmer W."/>
            <person name="Park Y."/>
            <person name="Passarelli A.L."/>
            <person name="Rozas J."/>
            <person name="Schwartz L.M."/>
            <person name="Smith W."/>
            <person name="Southgate A."/>
            <person name="Vilcinskas A."/>
            <person name="Vogt R."/>
            <person name="Wang P."/>
            <person name="Werren J."/>
            <person name="Yu X.Q."/>
            <person name="Zhou J.J."/>
            <person name="Brown S.J."/>
            <person name="Scherer S.E."/>
            <person name="Richards S."/>
            <person name="Blissard G.W."/>
        </authorList>
    </citation>
    <scope>NUCLEOTIDE SEQUENCE</scope>
</reference>
<evidence type="ECO:0000256" key="1">
    <source>
        <dbReference type="SAM" id="SignalP"/>
    </source>
</evidence>
<keyword evidence="3" id="KW-1185">Reference proteome</keyword>
<dbReference type="EMBL" id="JH668321">
    <property type="protein sequence ID" value="KAG6445478.1"/>
    <property type="molecule type" value="Genomic_DNA"/>
</dbReference>
<accession>A0A921YU95</accession>
<name>A0A921YU95_MANSE</name>
<reference evidence="2" key="2">
    <citation type="submission" date="2020-12" db="EMBL/GenBank/DDBJ databases">
        <authorList>
            <person name="Kanost M."/>
        </authorList>
    </citation>
    <scope>NUCLEOTIDE SEQUENCE</scope>
</reference>
<evidence type="ECO:0000313" key="3">
    <source>
        <dbReference type="Proteomes" id="UP000791440"/>
    </source>
</evidence>
<evidence type="ECO:0008006" key="4">
    <source>
        <dbReference type="Google" id="ProtNLM"/>
    </source>
</evidence>
<protein>
    <recommendedName>
        <fullName evidence="4">Saposin B-type domain-containing protein</fullName>
    </recommendedName>
</protein>
<organism evidence="2 3">
    <name type="scientific">Manduca sexta</name>
    <name type="common">Tobacco hawkmoth</name>
    <name type="synonym">Tobacco hornworm</name>
    <dbReference type="NCBI Taxonomy" id="7130"/>
    <lineage>
        <taxon>Eukaryota</taxon>
        <taxon>Metazoa</taxon>
        <taxon>Ecdysozoa</taxon>
        <taxon>Arthropoda</taxon>
        <taxon>Hexapoda</taxon>
        <taxon>Insecta</taxon>
        <taxon>Pterygota</taxon>
        <taxon>Neoptera</taxon>
        <taxon>Endopterygota</taxon>
        <taxon>Lepidoptera</taxon>
        <taxon>Glossata</taxon>
        <taxon>Ditrysia</taxon>
        <taxon>Bombycoidea</taxon>
        <taxon>Sphingidae</taxon>
        <taxon>Sphinginae</taxon>
        <taxon>Sphingini</taxon>
        <taxon>Manduca</taxon>
    </lineage>
</organism>
<gene>
    <name evidence="2" type="ORF">O3G_MSEX003927</name>
</gene>
<evidence type="ECO:0000313" key="2">
    <source>
        <dbReference type="EMBL" id="KAG6445478.1"/>
    </source>
</evidence>
<keyword evidence="1" id="KW-0732">Signal</keyword>
<feature type="chain" id="PRO_5037941586" description="Saposin B-type domain-containing protein" evidence="1">
    <location>
        <begin position="25"/>
        <end position="126"/>
    </location>
</feature>
<sequence length="126" mass="14300">MKLPTLRLGAVCIFIILFVNTSFCDLQSSDAVANPPTIKPSTLQPGRRFWCVQCLRAAAFLIVDSHRYCIEAALNFIFKGSQQCLRGYESYDKSYYKCNTTLIKITTSNFCDILKTLDKAKKLEQN</sequence>
<proteinExistence type="predicted"/>
<dbReference type="Proteomes" id="UP000791440">
    <property type="component" value="Unassembled WGS sequence"/>
</dbReference>